<protein>
    <submittedName>
        <fullName evidence="3">Prolyl oligopeptidase family serine peptidase</fullName>
    </submittedName>
</protein>
<dbReference type="InterPro" id="IPR029058">
    <property type="entry name" value="AB_hydrolase_fold"/>
</dbReference>
<gene>
    <name evidence="3" type="ORF">HX830_03620</name>
</gene>
<sequence length="521" mass="56438">MNERVLNIPGDSERPVALQLTILTPNGPGPFPLVVMNHGSDGKKKPKDNPRYHLTFSAYYFLSRGYAVALPMMRGFAGSGGQPEHHGCDFIATGLSNAQDIRAVIQYMTAQSYIDGRRIVVAGQSFGGFNTLALGTLNIPNVKGLINFAGGLKESDCATSEQSMAVAAAYNGAHTSIPSIWFYGSNDKVFSEPTWRTVYERYTAAGGAAELVAYGDFMDDSHNLLGFPEGLAIWGAKVDAFLAKLGLPHQPLHPEYLPVPAPPPTRYAAIEDIGAVPLTNDLDRQKYREFLTQSMPRAFLIGENGGVASMHGGFDPLGAGLRACKNKGATCYPYAVDNEVVWVKRLPTQVPPPTHFAALNDANAVPYINDQGRQTYQQFLTKQLPRAFLIAGDGTAASMQGGFDPLGRGLAECKKVGKNCRPYAVDNDVVWVKPAQTPPPTHFATLEDTTAIPYLSTTARDGYRKFLALKKPRAFTIAPDGGWSASAGGHEPLQTALDECAKAHRDCRPYAVDDEVVWSKR</sequence>
<dbReference type="PANTHER" id="PTHR22946">
    <property type="entry name" value="DIENELACTONE HYDROLASE DOMAIN-CONTAINING PROTEIN-RELATED"/>
    <property type="match status" value="1"/>
</dbReference>
<keyword evidence="1" id="KW-0378">Hydrolase</keyword>
<dbReference type="PANTHER" id="PTHR22946:SF9">
    <property type="entry name" value="POLYKETIDE TRANSFERASE AF380"/>
    <property type="match status" value="1"/>
</dbReference>
<dbReference type="InterPro" id="IPR000383">
    <property type="entry name" value="Xaa-Pro-like_dom"/>
</dbReference>
<dbReference type="Proteomes" id="UP000522864">
    <property type="component" value="Unassembled WGS sequence"/>
</dbReference>
<dbReference type="GO" id="GO:0052689">
    <property type="term" value="F:carboxylic ester hydrolase activity"/>
    <property type="evidence" value="ECO:0007669"/>
    <property type="project" value="UniProtKB-ARBA"/>
</dbReference>
<organism evidence="3 4">
    <name type="scientific">Pseudomonas gingeri</name>
    <dbReference type="NCBI Taxonomy" id="117681"/>
    <lineage>
        <taxon>Bacteria</taxon>
        <taxon>Pseudomonadati</taxon>
        <taxon>Pseudomonadota</taxon>
        <taxon>Gammaproteobacteria</taxon>
        <taxon>Pseudomonadales</taxon>
        <taxon>Pseudomonadaceae</taxon>
        <taxon>Pseudomonas</taxon>
    </lineage>
</organism>
<dbReference type="SUPFAM" id="SSF53474">
    <property type="entry name" value="alpha/beta-Hydrolases"/>
    <property type="match status" value="1"/>
</dbReference>
<dbReference type="AlphaFoldDB" id="A0A7Y7WLY4"/>
<dbReference type="RefSeq" id="WP_177098995.1">
    <property type="nucleotide sequence ID" value="NZ_JACAQA010000003.1"/>
</dbReference>
<reference evidence="3 4" key="1">
    <citation type="submission" date="2020-04" db="EMBL/GenBank/DDBJ databases">
        <title>Molecular characterization of pseudomonads from Agaricus bisporus reveal novel blotch 2 pathogens in Western Europe.</title>
        <authorList>
            <person name="Taparia T."/>
            <person name="Krijger M."/>
            <person name="Haynes E."/>
            <person name="Elpinstone J.G."/>
            <person name="Noble R."/>
            <person name="Van Der Wolf J."/>
        </authorList>
    </citation>
    <scope>NUCLEOTIDE SEQUENCE [LARGE SCALE GENOMIC DNA]</scope>
    <source>
        <strain evidence="3 4">G9001</strain>
    </source>
</reference>
<proteinExistence type="predicted"/>
<name>A0A7Y7WLY4_9PSED</name>
<dbReference type="InterPro" id="IPR050261">
    <property type="entry name" value="FrsA_esterase"/>
</dbReference>
<comment type="caution">
    <text evidence="3">The sequence shown here is derived from an EMBL/GenBank/DDBJ whole genome shotgun (WGS) entry which is preliminary data.</text>
</comment>
<feature type="domain" description="Xaa-Pro dipeptidyl-peptidase-like" evidence="2">
    <location>
        <begin position="16"/>
        <end position="172"/>
    </location>
</feature>
<evidence type="ECO:0000259" key="2">
    <source>
        <dbReference type="Pfam" id="PF02129"/>
    </source>
</evidence>
<evidence type="ECO:0000256" key="1">
    <source>
        <dbReference type="ARBA" id="ARBA00022801"/>
    </source>
</evidence>
<dbReference type="EMBL" id="JACAQA010000003">
    <property type="protein sequence ID" value="NWB83960.1"/>
    <property type="molecule type" value="Genomic_DNA"/>
</dbReference>
<evidence type="ECO:0000313" key="3">
    <source>
        <dbReference type="EMBL" id="NWB83960.1"/>
    </source>
</evidence>
<evidence type="ECO:0000313" key="4">
    <source>
        <dbReference type="Proteomes" id="UP000522864"/>
    </source>
</evidence>
<dbReference type="Pfam" id="PF02129">
    <property type="entry name" value="Peptidase_S15"/>
    <property type="match status" value="1"/>
</dbReference>
<accession>A0A7Y7WLY4</accession>
<dbReference type="Gene3D" id="3.40.50.1820">
    <property type="entry name" value="alpha/beta hydrolase"/>
    <property type="match status" value="1"/>
</dbReference>